<protein>
    <submittedName>
        <fullName evidence="2">Uncharacterized protein</fullName>
    </submittedName>
</protein>
<feature type="transmembrane region" description="Helical" evidence="1">
    <location>
        <begin position="113"/>
        <end position="131"/>
    </location>
</feature>
<gene>
    <name evidence="2" type="ORF">SAMN05216548_102124</name>
</gene>
<dbReference type="InterPro" id="IPR046161">
    <property type="entry name" value="DUF6163"/>
</dbReference>
<proteinExistence type="predicted"/>
<sequence>MDEDVLGAPIRKAEERRDWVGIYLRLVGLGFLVVGLVRACLILGITPAGDNLMTMSPAWRAGLVTLVLIDLFAAVGLWIGATWGPVLWGVAILVELAMYTAFADLFGTAPVKIAVHLAAFAGFLAIFYLKWRSRPEKMYKLYKN</sequence>
<feature type="transmembrane region" description="Helical" evidence="1">
    <location>
        <begin position="86"/>
        <end position="107"/>
    </location>
</feature>
<dbReference type="EMBL" id="FOFG01000002">
    <property type="protein sequence ID" value="SEP99309.1"/>
    <property type="molecule type" value="Genomic_DNA"/>
</dbReference>
<evidence type="ECO:0000256" key="1">
    <source>
        <dbReference type="SAM" id="Phobius"/>
    </source>
</evidence>
<keyword evidence="1" id="KW-1133">Transmembrane helix</keyword>
<keyword evidence="3" id="KW-1185">Reference proteome</keyword>
<feature type="transmembrane region" description="Helical" evidence="1">
    <location>
        <begin position="58"/>
        <end position="79"/>
    </location>
</feature>
<keyword evidence="1" id="KW-0812">Transmembrane</keyword>
<dbReference type="RefSeq" id="WP_092495302.1">
    <property type="nucleotide sequence ID" value="NZ_FOFG01000002.1"/>
</dbReference>
<organism evidence="2 3">
    <name type="scientific">Faunimonas pinastri</name>
    <dbReference type="NCBI Taxonomy" id="1855383"/>
    <lineage>
        <taxon>Bacteria</taxon>
        <taxon>Pseudomonadati</taxon>
        <taxon>Pseudomonadota</taxon>
        <taxon>Alphaproteobacteria</taxon>
        <taxon>Hyphomicrobiales</taxon>
        <taxon>Afifellaceae</taxon>
        <taxon>Faunimonas</taxon>
    </lineage>
</organism>
<evidence type="ECO:0000313" key="2">
    <source>
        <dbReference type="EMBL" id="SEP99309.1"/>
    </source>
</evidence>
<dbReference type="Pfam" id="PF19660">
    <property type="entry name" value="DUF6163"/>
    <property type="match status" value="1"/>
</dbReference>
<evidence type="ECO:0000313" key="3">
    <source>
        <dbReference type="Proteomes" id="UP000199647"/>
    </source>
</evidence>
<dbReference type="Proteomes" id="UP000199647">
    <property type="component" value="Unassembled WGS sequence"/>
</dbReference>
<feature type="transmembrane region" description="Helical" evidence="1">
    <location>
        <begin position="22"/>
        <end position="46"/>
    </location>
</feature>
<dbReference type="AlphaFoldDB" id="A0A1H9CDS2"/>
<reference evidence="2 3" key="1">
    <citation type="submission" date="2016-10" db="EMBL/GenBank/DDBJ databases">
        <authorList>
            <person name="de Groot N.N."/>
        </authorList>
    </citation>
    <scope>NUCLEOTIDE SEQUENCE [LARGE SCALE GENOMIC DNA]</scope>
    <source>
        <strain evidence="2 3">A52C2</strain>
    </source>
</reference>
<name>A0A1H9CDS2_9HYPH</name>
<keyword evidence="1" id="KW-0472">Membrane</keyword>
<accession>A0A1H9CDS2</accession>
<dbReference type="STRING" id="1855383.SAMN05216548_102124"/>
<dbReference type="OrthoDB" id="7843623at2"/>